<dbReference type="AlphaFoldDB" id="A0A2K0TDF7"/>
<gene>
    <name evidence="1" type="ORF">TGAMA5MH_04537</name>
</gene>
<proteinExistence type="predicted"/>
<sequence length="145" mass="16314">MDDFRHIFDFFLSYSYTPATAAQTIKAVRINCLGDQKMCNKPAFEPVDILSTDPILNDHDTSGIAHRIGLPIFTHRLPPNPTWSNDEDNKIFDHDSPFNKQDATFLHQCCDPNATFDLEAGTLGWDSLLRNGRIVSGVFSLCVKI</sequence>
<comment type="caution">
    <text evidence="1">The sequence shown here is derived from an EMBL/GenBank/DDBJ whole genome shotgun (WGS) entry which is preliminary data.</text>
</comment>
<protein>
    <submittedName>
        <fullName evidence="1">Uncharacterized protein</fullName>
    </submittedName>
</protein>
<reference evidence="1 2" key="1">
    <citation type="submission" date="2017-02" db="EMBL/GenBank/DDBJ databases">
        <title>Genomes of Trichoderma spp. with biocontrol activity.</title>
        <authorList>
            <person name="Gardiner D."/>
            <person name="Kazan K."/>
            <person name="Vos C."/>
            <person name="Harvey P."/>
        </authorList>
    </citation>
    <scope>NUCLEOTIDE SEQUENCE [LARGE SCALE GENOMIC DNA]</scope>
    <source>
        <strain evidence="1 2">A5MH</strain>
    </source>
</reference>
<evidence type="ECO:0000313" key="1">
    <source>
        <dbReference type="EMBL" id="PNP43565.1"/>
    </source>
</evidence>
<dbReference type="EMBL" id="MTYH01000037">
    <property type="protein sequence ID" value="PNP43565.1"/>
    <property type="molecule type" value="Genomic_DNA"/>
</dbReference>
<name>A0A2K0TDF7_9HYPO</name>
<dbReference type="Proteomes" id="UP000236546">
    <property type="component" value="Unassembled WGS sequence"/>
</dbReference>
<dbReference type="OrthoDB" id="2895307at2759"/>
<evidence type="ECO:0000313" key="2">
    <source>
        <dbReference type="Proteomes" id="UP000236546"/>
    </source>
</evidence>
<organism evidence="1 2">
    <name type="scientific">Trichoderma gamsii</name>
    <dbReference type="NCBI Taxonomy" id="398673"/>
    <lineage>
        <taxon>Eukaryota</taxon>
        <taxon>Fungi</taxon>
        <taxon>Dikarya</taxon>
        <taxon>Ascomycota</taxon>
        <taxon>Pezizomycotina</taxon>
        <taxon>Sordariomycetes</taxon>
        <taxon>Hypocreomycetidae</taxon>
        <taxon>Hypocreales</taxon>
        <taxon>Hypocreaceae</taxon>
        <taxon>Trichoderma</taxon>
    </lineage>
</organism>
<accession>A0A2K0TDF7</accession>